<feature type="compositionally biased region" description="Basic and acidic residues" evidence="2">
    <location>
        <begin position="65"/>
        <end position="78"/>
    </location>
</feature>
<feature type="compositionally biased region" description="Basic and acidic residues" evidence="2">
    <location>
        <begin position="99"/>
        <end position="119"/>
    </location>
</feature>
<dbReference type="AlphaFoldDB" id="A0ABD0LNC7"/>
<evidence type="ECO:0000256" key="1">
    <source>
        <dbReference type="ARBA" id="ARBA00009275"/>
    </source>
</evidence>
<dbReference type="EMBL" id="JACVVK020000037">
    <property type="protein sequence ID" value="KAK7500493.1"/>
    <property type="molecule type" value="Genomic_DNA"/>
</dbReference>
<dbReference type="Pfam" id="PF01026">
    <property type="entry name" value="TatD_DNase"/>
    <property type="match status" value="1"/>
</dbReference>
<dbReference type="SUPFAM" id="SSF51556">
    <property type="entry name" value="Metallo-dependent hydrolases"/>
    <property type="match status" value="1"/>
</dbReference>
<dbReference type="Proteomes" id="UP001519460">
    <property type="component" value="Unassembled WGS sequence"/>
</dbReference>
<feature type="compositionally biased region" description="Polar residues" evidence="2">
    <location>
        <begin position="84"/>
        <end position="95"/>
    </location>
</feature>
<evidence type="ECO:0000313" key="3">
    <source>
        <dbReference type="EMBL" id="KAK7500493.1"/>
    </source>
</evidence>
<feature type="region of interest" description="Disordered" evidence="2">
    <location>
        <begin position="395"/>
        <end position="416"/>
    </location>
</feature>
<dbReference type="InterPro" id="IPR001130">
    <property type="entry name" value="TatD-like"/>
</dbReference>
<keyword evidence="4" id="KW-1185">Reference proteome</keyword>
<comment type="similarity">
    <text evidence="1">Belongs to the metallo-dependent hydrolases superfamily. TatD-type hydrolase family.</text>
</comment>
<feature type="region of interest" description="Disordered" evidence="2">
    <location>
        <begin position="1"/>
        <end position="132"/>
    </location>
</feature>
<feature type="compositionally biased region" description="Basic and acidic residues" evidence="2">
    <location>
        <begin position="844"/>
        <end position="854"/>
    </location>
</feature>
<dbReference type="Gene3D" id="3.20.20.140">
    <property type="entry name" value="Metal-dependent hydrolases"/>
    <property type="match status" value="1"/>
</dbReference>
<feature type="region of interest" description="Disordered" evidence="2">
    <location>
        <begin position="803"/>
        <end position="893"/>
    </location>
</feature>
<name>A0ABD0LNC7_9CAEN</name>
<feature type="region of interest" description="Disordered" evidence="2">
    <location>
        <begin position="649"/>
        <end position="683"/>
    </location>
</feature>
<evidence type="ECO:0000313" key="4">
    <source>
        <dbReference type="Proteomes" id="UP001519460"/>
    </source>
</evidence>
<reference evidence="3 4" key="1">
    <citation type="journal article" date="2023" name="Sci. Data">
        <title>Genome assembly of the Korean intertidal mud-creeper Batillaria attramentaria.</title>
        <authorList>
            <person name="Patra A.K."/>
            <person name="Ho P.T."/>
            <person name="Jun S."/>
            <person name="Lee S.J."/>
            <person name="Kim Y."/>
            <person name="Won Y.J."/>
        </authorList>
    </citation>
    <scope>NUCLEOTIDE SEQUENCE [LARGE SCALE GENOMIC DNA]</scope>
    <source>
        <strain evidence="3">Wonlab-2016</strain>
    </source>
</reference>
<feature type="compositionally biased region" description="Basic residues" evidence="2">
    <location>
        <begin position="17"/>
        <end position="32"/>
    </location>
</feature>
<accession>A0ABD0LNC7</accession>
<feature type="compositionally biased region" description="Basic and acidic residues" evidence="2">
    <location>
        <begin position="804"/>
        <end position="827"/>
    </location>
</feature>
<gene>
    <name evidence="3" type="ORF">BaRGS_00008400</name>
</gene>
<organism evidence="3 4">
    <name type="scientific">Batillaria attramentaria</name>
    <dbReference type="NCBI Taxonomy" id="370345"/>
    <lineage>
        <taxon>Eukaryota</taxon>
        <taxon>Metazoa</taxon>
        <taxon>Spiralia</taxon>
        <taxon>Lophotrochozoa</taxon>
        <taxon>Mollusca</taxon>
        <taxon>Gastropoda</taxon>
        <taxon>Caenogastropoda</taxon>
        <taxon>Sorbeoconcha</taxon>
        <taxon>Cerithioidea</taxon>
        <taxon>Batillariidae</taxon>
        <taxon>Batillaria</taxon>
    </lineage>
</organism>
<sequence>MKPCSNLDGAVFQMSRGKNRRRSKNQKNRHGNQRNNTQRRDQRAAEYYSQRKQQNRNGDQTQSGDQRKNNTQRRDQRAAEYYSQRKQQNRNGDQMQSGDQRKSSRDDRRGSREDRENPRRGFSSRDGSELALRDTELSWEREAVEDFDAPHFPVHPDDLDRTAFYSSGEDPEGVPDHFSREEWERVRHQHHVDSLDQDLYHRSQEKAVHLHSMEAQERTLFRDSVDAHKRGVSVDLMDNRERHMYLDSMEAHERAMYLDSMEAHEREMYLDSVEARERALYLDSMEGRERALYLSAVEAADRVQYLRSLQAQERDLLLSSLEPQERVEYLSSMEAYERPQHLRSRGDNDRELHQRLLAAHGRDADMVSVEDLSQAQHRHRGFSDDRAELIDPRRSDFRSFGRPTHTVTSQSSEHDHELLAQSKKLDSMRGISQNNIHNIHNLPSQLPVEQMSQEAVSLAILNALGASMPDVSRQTGNGDPVEALLPARMHSAHTAAGATGNVGQYKSDVSPAASTCPLVSCRASVPDLRQHILVSHLPSSFADPSDTSTGTMRQRSVALHGFAQEFTDGGGLPGLLDMVVSSGLMSGVADVEHDLVPSLCAFSEFLGETVPERYTLNPPNACAVLTHWRVLLQLLCAAGKDVQERFSRLSQARKAQQTHQASLQPEGTSSPAPNSRTSHQSDIPQSFTAVSQSVASMQSFASQSASTELAPVQASTSRTVSVSSDSAQKRSLVVMVNPTDSDVKRMRQLERATTHSRTGGGVDQREEDYRRMQLPCDEDISEISGRNVSRVEYGHRSLNQVAHAHPDLHHPNIRHPSSEDHGRDREMSPVGPPRPLGTHHQLRSSRDADTERAARGPRSQDVYEPIQGGFTKSAEPFRGPAHAAPSPSPDTFPTRVLEKAMKAGNQRRHQKNEMKSSGKLEEAWQENWEKMALEAAQSHAFVGEEEGVTEQQISHPQSIATGRSLVSYSNLPTEMPPAIDCHFYLDVVGISLFSKAKLVQHGASFSHLLSKFPSPDSNHISLAGAVGSFSNPEHYDLLDKMAASGRQRSGADTLRWKHLTQDGRLGLSVGFNPKYFDELTDGLLDCIKQMTRLPGMKAYGDVGLSYSMGSEKDWSKQRINLRKLLRIAPQNLPVKLSCRKARESESSYSPNAYRDLLTIASEELPSDQPIYLCSFTGSADAVRLWSSQFPHCYFGISPKNIVSGNEVGLAIRSIPEGRLLLESSAPAFPLTGYRKNSPLFLGLLAMYVAKFRGLGDAREVLAITTENARRLFKLP</sequence>
<proteinExistence type="inferred from homology"/>
<feature type="compositionally biased region" description="Polar residues" evidence="2">
    <location>
        <begin position="50"/>
        <end position="64"/>
    </location>
</feature>
<dbReference type="PANTHER" id="PTHR46363:SF1">
    <property type="entry name" value="DEOXYRIBONUCLEASE TATDN2-RELATED"/>
    <property type="match status" value="1"/>
</dbReference>
<protein>
    <submittedName>
        <fullName evidence="3">Uncharacterized protein</fullName>
    </submittedName>
</protein>
<evidence type="ECO:0000256" key="2">
    <source>
        <dbReference type="SAM" id="MobiDB-lite"/>
    </source>
</evidence>
<dbReference type="InterPro" id="IPR032466">
    <property type="entry name" value="Metal_Hydrolase"/>
</dbReference>
<comment type="caution">
    <text evidence="3">The sequence shown here is derived from an EMBL/GenBank/DDBJ whole genome shotgun (WGS) entry which is preliminary data.</text>
</comment>
<dbReference type="PANTHER" id="PTHR46363">
    <property type="entry name" value="DEOXYRIBONUCLEASE TATDN2-RELATED"/>
    <property type="match status" value="1"/>
</dbReference>